<dbReference type="WBParaSite" id="nRc.2.0.1.t31246-RA">
    <property type="protein sequence ID" value="nRc.2.0.1.t31246-RA"/>
    <property type="gene ID" value="nRc.2.0.1.g31246"/>
</dbReference>
<dbReference type="InterPro" id="IPR049337">
    <property type="entry name" value="TOR1A_C"/>
</dbReference>
<reference evidence="3" key="1">
    <citation type="submission" date="2022-11" db="UniProtKB">
        <authorList>
            <consortium name="WormBaseParasite"/>
        </authorList>
    </citation>
    <scope>IDENTIFICATION</scope>
</reference>
<dbReference type="OMA" id="QNIWRIC"/>
<name>A0A915JXS0_ROMCU</name>
<organism evidence="2 3">
    <name type="scientific">Romanomermis culicivorax</name>
    <name type="common">Nematode worm</name>
    <dbReference type="NCBI Taxonomy" id="13658"/>
    <lineage>
        <taxon>Eukaryota</taxon>
        <taxon>Metazoa</taxon>
        <taxon>Ecdysozoa</taxon>
        <taxon>Nematoda</taxon>
        <taxon>Enoplea</taxon>
        <taxon>Dorylaimia</taxon>
        <taxon>Mermithida</taxon>
        <taxon>Mermithoidea</taxon>
        <taxon>Mermithidae</taxon>
        <taxon>Romanomermis</taxon>
    </lineage>
</organism>
<dbReference type="GO" id="GO:0016887">
    <property type="term" value="F:ATP hydrolysis activity"/>
    <property type="evidence" value="ECO:0007669"/>
    <property type="project" value="InterPro"/>
</dbReference>
<feature type="domain" description="Torsin-1A C-terminal" evidence="1">
    <location>
        <begin position="65"/>
        <end position="125"/>
    </location>
</feature>
<protein>
    <recommendedName>
        <fullName evidence="1">Torsin-1A C-terminal domain-containing protein</fullName>
    </recommendedName>
</protein>
<evidence type="ECO:0000313" key="2">
    <source>
        <dbReference type="Proteomes" id="UP000887565"/>
    </source>
</evidence>
<dbReference type="PANTHER" id="PTHR10760:SF2">
    <property type="entry name" value="LD13476P-RELATED"/>
    <property type="match status" value="1"/>
</dbReference>
<keyword evidence="2" id="KW-1185">Reference proteome</keyword>
<dbReference type="Pfam" id="PF21376">
    <property type="entry name" value="TOR1A_C"/>
    <property type="match status" value="1"/>
</dbReference>
<evidence type="ECO:0000259" key="1">
    <source>
        <dbReference type="Pfam" id="PF21376"/>
    </source>
</evidence>
<dbReference type="GO" id="GO:0005524">
    <property type="term" value="F:ATP binding"/>
    <property type="evidence" value="ECO:0007669"/>
    <property type="project" value="InterPro"/>
</dbReference>
<proteinExistence type="predicted"/>
<dbReference type="PANTHER" id="PTHR10760">
    <property type="entry name" value="TORSIN"/>
    <property type="match status" value="1"/>
</dbReference>
<dbReference type="GO" id="GO:0071218">
    <property type="term" value="P:cellular response to misfolded protein"/>
    <property type="evidence" value="ECO:0007669"/>
    <property type="project" value="TreeGrafter"/>
</dbReference>
<accession>A0A915JXS0</accession>
<sequence length="139" mass="16168">NTGGNDINTKYYEFWRKGIPRENVKLSDVEDVIIKAAFNEDGGLKYSELIKHHLIDHFVPFLPMERSHVRLCIKDYLMTKNYTFNSNMEEEEKFIAKVSDSLPYFPKDTGLFSSSGCKRVKQKVDLGLEELKEKNDDQV</sequence>
<dbReference type="Proteomes" id="UP000887565">
    <property type="component" value="Unplaced"/>
</dbReference>
<evidence type="ECO:0000313" key="3">
    <source>
        <dbReference type="WBParaSite" id="nRc.2.0.1.t31246-RA"/>
    </source>
</evidence>
<dbReference type="AlphaFoldDB" id="A0A915JXS0"/>
<dbReference type="GO" id="GO:0005737">
    <property type="term" value="C:cytoplasm"/>
    <property type="evidence" value="ECO:0007669"/>
    <property type="project" value="UniProtKB-ARBA"/>
</dbReference>
<dbReference type="InterPro" id="IPR010448">
    <property type="entry name" value="Torsin"/>
</dbReference>